<proteinExistence type="predicted"/>
<dbReference type="InterPro" id="IPR009686">
    <property type="entry name" value="Senescence/spartin_C"/>
</dbReference>
<dbReference type="Proteomes" id="UP001386955">
    <property type="component" value="Unassembled WGS sequence"/>
</dbReference>
<evidence type="ECO:0000313" key="2">
    <source>
        <dbReference type="EMBL" id="KAK7398989.1"/>
    </source>
</evidence>
<comment type="caution">
    <text evidence="2">The sequence shown here is derived from an EMBL/GenBank/DDBJ whole genome shotgun (WGS) entry which is preliminary data.</text>
</comment>
<protein>
    <recommendedName>
        <fullName evidence="1">Senescence domain-containing protein</fullName>
    </recommendedName>
</protein>
<dbReference type="PANTHER" id="PTHR21068:SF36">
    <property type="entry name" value="SENESCENCE_DEHYDRATION-ASSOCIATED PROTEIN-LIKE PROTEIN"/>
    <property type="match status" value="1"/>
</dbReference>
<dbReference type="PANTHER" id="PTHR21068">
    <property type="entry name" value="SPARTIN"/>
    <property type="match status" value="1"/>
</dbReference>
<sequence>MSEGASVSSINLKGIAKNGIRNRIKQRTKESTAAMKTFPLAFISINIAPNKEKVEMGCCFRGSTAIQPPMGDYSGLKQEVFIQIPACKVHLMDEGEALELAQGQFMIIKTFEDNVSLATIIKVGDALQWPLTKDEPVVKLDALHYLFSLLVKDGDPLSYGVTFSEASLGNMSLLDSFLKDHSCFSGINLSKKNNLDWREFAPRVDDYNHFLAKAIAEGTGQIVKGIFICSNAYTNKVQKGGEAILNSSSCEKNVVARESMSNKTGSASTKNKINKNLKRVRKLSKMTEKLSRSLLNGVGIVSESVMGPVVKSKAGKAFLRMLPGEVLLASLDAVNKVVDAVEAAERQSVCATSKAASRVVTNRFGESAGEATEHVFATAGHAANTAWNLFKIRKAYSYQKNANAANF</sequence>
<name>A0AAN9SQK4_PSOTE</name>
<keyword evidence="3" id="KW-1185">Reference proteome</keyword>
<gene>
    <name evidence="2" type="ORF">VNO78_10164</name>
</gene>
<organism evidence="2 3">
    <name type="scientific">Psophocarpus tetragonolobus</name>
    <name type="common">Winged bean</name>
    <name type="synonym">Dolichos tetragonolobus</name>
    <dbReference type="NCBI Taxonomy" id="3891"/>
    <lineage>
        <taxon>Eukaryota</taxon>
        <taxon>Viridiplantae</taxon>
        <taxon>Streptophyta</taxon>
        <taxon>Embryophyta</taxon>
        <taxon>Tracheophyta</taxon>
        <taxon>Spermatophyta</taxon>
        <taxon>Magnoliopsida</taxon>
        <taxon>eudicotyledons</taxon>
        <taxon>Gunneridae</taxon>
        <taxon>Pentapetalae</taxon>
        <taxon>rosids</taxon>
        <taxon>fabids</taxon>
        <taxon>Fabales</taxon>
        <taxon>Fabaceae</taxon>
        <taxon>Papilionoideae</taxon>
        <taxon>50 kb inversion clade</taxon>
        <taxon>NPAAA clade</taxon>
        <taxon>indigoferoid/millettioid clade</taxon>
        <taxon>Phaseoleae</taxon>
        <taxon>Psophocarpus</taxon>
    </lineage>
</organism>
<feature type="domain" description="Senescence" evidence="1">
    <location>
        <begin position="213"/>
        <end position="392"/>
    </location>
</feature>
<dbReference type="GO" id="GO:0005886">
    <property type="term" value="C:plasma membrane"/>
    <property type="evidence" value="ECO:0007669"/>
    <property type="project" value="TreeGrafter"/>
</dbReference>
<accession>A0AAN9SQK4</accession>
<dbReference type="Pfam" id="PF06911">
    <property type="entry name" value="Senescence"/>
    <property type="match status" value="1"/>
</dbReference>
<reference evidence="2 3" key="1">
    <citation type="submission" date="2024-01" db="EMBL/GenBank/DDBJ databases">
        <title>The genomes of 5 underutilized Papilionoideae crops provide insights into root nodulation and disease resistanc.</title>
        <authorList>
            <person name="Jiang F."/>
        </authorList>
    </citation>
    <scope>NUCLEOTIDE SEQUENCE [LARGE SCALE GENOMIC DNA]</scope>
    <source>
        <strain evidence="2">DUOXIRENSHENG_FW03</strain>
        <tissue evidence="2">Leaves</tissue>
    </source>
</reference>
<evidence type="ECO:0000259" key="1">
    <source>
        <dbReference type="Pfam" id="PF06911"/>
    </source>
</evidence>
<evidence type="ECO:0000313" key="3">
    <source>
        <dbReference type="Proteomes" id="UP001386955"/>
    </source>
</evidence>
<dbReference type="EMBL" id="JAYMYS010000003">
    <property type="protein sequence ID" value="KAK7398989.1"/>
    <property type="molecule type" value="Genomic_DNA"/>
</dbReference>
<dbReference type="AlphaFoldDB" id="A0AAN9SQK4"/>
<dbReference type="InterPro" id="IPR045036">
    <property type="entry name" value="Spartin-like"/>
</dbReference>